<protein>
    <submittedName>
        <fullName evidence="2">Uncharacterized protein</fullName>
    </submittedName>
</protein>
<feature type="region of interest" description="Disordered" evidence="1">
    <location>
        <begin position="86"/>
        <end position="116"/>
    </location>
</feature>
<feature type="compositionally biased region" description="Pro residues" evidence="1">
    <location>
        <begin position="96"/>
        <end position="111"/>
    </location>
</feature>
<feature type="compositionally biased region" description="Basic and acidic residues" evidence="1">
    <location>
        <begin position="277"/>
        <end position="300"/>
    </location>
</feature>
<evidence type="ECO:0000313" key="3">
    <source>
        <dbReference type="Proteomes" id="UP000244722"/>
    </source>
</evidence>
<comment type="caution">
    <text evidence="2">The sequence shown here is derived from an EMBL/GenBank/DDBJ whole genome shotgun (WGS) entry which is preliminary data.</text>
</comment>
<accession>A0A2T6ZJ87</accession>
<name>A0A2T6ZJ87_TUBBO</name>
<feature type="region of interest" description="Disordered" evidence="1">
    <location>
        <begin position="251"/>
        <end position="300"/>
    </location>
</feature>
<evidence type="ECO:0000313" key="2">
    <source>
        <dbReference type="EMBL" id="PUU75559.1"/>
    </source>
</evidence>
<proteinExistence type="predicted"/>
<reference evidence="2 3" key="1">
    <citation type="submission" date="2017-04" db="EMBL/GenBank/DDBJ databases">
        <title>Draft genome sequence of Tuber borchii Vittad., a whitish edible truffle.</title>
        <authorList>
            <consortium name="DOE Joint Genome Institute"/>
            <person name="Murat C."/>
            <person name="Kuo A."/>
            <person name="Barry K.W."/>
            <person name="Clum A."/>
            <person name="Dockter R.B."/>
            <person name="Fauchery L."/>
            <person name="Iotti M."/>
            <person name="Kohler A."/>
            <person name="Labutti K."/>
            <person name="Lindquist E.A."/>
            <person name="Lipzen A."/>
            <person name="Ohm R.A."/>
            <person name="Wang M."/>
            <person name="Grigoriev I.V."/>
            <person name="Zambonelli A."/>
            <person name="Martin F.M."/>
        </authorList>
    </citation>
    <scope>NUCLEOTIDE SEQUENCE [LARGE SCALE GENOMIC DNA]</scope>
    <source>
        <strain evidence="2 3">Tbo3840</strain>
    </source>
</reference>
<keyword evidence="3" id="KW-1185">Reference proteome</keyword>
<dbReference type="Proteomes" id="UP000244722">
    <property type="component" value="Unassembled WGS sequence"/>
</dbReference>
<evidence type="ECO:0000256" key="1">
    <source>
        <dbReference type="SAM" id="MobiDB-lite"/>
    </source>
</evidence>
<feature type="compositionally biased region" description="Polar residues" evidence="1">
    <location>
        <begin position="257"/>
        <end position="269"/>
    </location>
</feature>
<sequence>MLRLGPSARLLATSPCRLASSPGLFASSRNLLTSFPKHGPTTLKISDAGVIPFGPNLAIKAYQIPRQIGTEHFLFETAESDSRDLPVGYDLFPSSPSSPPCPSPPPPPLPSSPFSLDLMLQSSRKGPESTQKQVAVNFRVTSVDNERNDAVPELGIVVDEESATKRLTTKLVSVKKLAGPPLVWLDELEEMKDLLPLFGLPPLPDASATFDDTAPVDVDIEIEMEKVPCGTNFRCILDRVAPFPRQLGSSPGRLRSFPSQSAPFSTYSAPRSPDTFGNEKKDGEKKEKEEKGAVEEKKDKDAVDGQFKKLEANFKLLLKCFVGVVLGLLGAKYVVDTAMEARLGVRIDLVGTRIDQQSALFDQKLSHVETRIDQQSTLLDQKLSHLETKLNGSLETLESRMKANTKGELERLRLEIRNDRLKDTGKWW</sequence>
<dbReference type="EMBL" id="NESQ01000225">
    <property type="protein sequence ID" value="PUU75559.1"/>
    <property type="molecule type" value="Genomic_DNA"/>
</dbReference>
<dbReference type="AlphaFoldDB" id="A0A2T6ZJ87"/>
<organism evidence="2 3">
    <name type="scientific">Tuber borchii</name>
    <name type="common">White truffle</name>
    <dbReference type="NCBI Taxonomy" id="42251"/>
    <lineage>
        <taxon>Eukaryota</taxon>
        <taxon>Fungi</taxon>
        <taxon>Dikarya</taxon>
        <taxon>Ascomycota</taxon>
        <taxon>Pezizomycotina</taxon>
        <taxon>Pezizomycetes</taxon>
        <taxon>Pezizales</taxon>
        <taxon>Tuberaceae</taxon>
        <taxon>Tuber</taxon>
    </lineage>
</organism>
<gene>
    <name evidence="2" type="ORF">B9Z19DRAFT_1067321</name>
</gene>